<comment type="caution">
    <text evidence="2">The sequence shown here is derived from an EMBL/GenBank/DDBJ whole genome shotgun (WGS) entry which is preliminary data.</text>
</comment>
<dbReference type="Proteomes" id="UP000324800">
    <property type="component" value="Unassembled WGS sequence"/>
</dbReference>
<gene>
    <name evidence="2" type="ORF">EZS28_051129</name>
</gene>
<keyword evidence="1" id="KW-0812">Transmembrane</keyword>
<keyword evidence="1" id="KW-1133">Transmembrane helix</keyword>
<sequence>MEEQVFCSPMLDISRNWVKAKMSFFLERNSVLVLLSHCFQIMKVEGIGIVSFEMKVNLQMEKKRVDFNRKSVIVIVIKIFILIVFVIMIIEMNCEDVIKNLLNMENDYQFVITEKEMENIKKTIINVDYWNQKVNSIENSKEKVNYSYFIVSVA</sequence>
<accession>A0A5J4T4T0</accession>
<proteinExistence type="predicted"/>
<dbReference type="EMBL" id="SNRW01038305">
    <property type="protein sequence ID" value="KAA6353344.1"/>
    <property type="molecule type" value="Genomic_DNA"/>
</dbReference>
<keyword evidence="1" id="KW-0472">Membrane</keyword>
<evidence type="ECO:0000256" key="1">
    <source>
        <dbReference type="SAM" id="Phobius"/>
    </source>
</evidence>
<name>A0A5J4T4T0_9EUKA</name>
<feature type="transmembrane region" description="Helical" evidence="1">
    <location>
        <begin position="72"/>
        <end position="90"/>
    </location>
</feature>
<evidence type="ECO:0000313" key="3">
    <source>
        <dbReference type="Proteomes" id="UP000324800"/>
    </source>
</evidence>
<organism evidence="2 3">
    <name type="scientific">Streblomastix strix</name>
    <dbReference type="NCBI Taxonomy" id="222440"/>
    <lineage>
        <taxon>Eukaryota</taxon>
        <taxon>Metamonada</taxon>
        <taxon>Preaxostyla</taxon>
        <taxon>Oxymonadida</taxon>
        <taxon>Streblomastigidae</taxon>
        <taxon>Streblomastix</taxon>
    </lineage>
</organism>
<dbReference type="AlphaFoldDB" id="A0A5J4T4T0"/>
<reference evidence="2 3" key="1">
    <citation type="submission" date="2019-03" db="EMBL/GenBank/DDBJ databases">
        <title>Single cell metagenomics reveals metabolic interactions within the superorganism composed of flagellate Streblomastix strix and complex community of Bacteroidetes bacteria on its surface.</title>
        <authorList>
            <person name="Treitli S.C."/>
            <person name="Kolisko M."/>
            <person name="Husnik F."/>
            <person name="Keeling P."/>
            <person name="Hampl V."/>
        </authorList>
    </citation>
    <scope>NUCLEOTIDE SEQUENCE [LARGE SCALE GENOMIC DNA]</scope>
    <source>
        <strain evidence="2">ST1C</strain>
    </source>
</reference>
<protein>
    <submittedName>
        <fullName evidence="2">Uncharacterized protein</fullName>
    </submittedName>
</protein>
<evidence type="ECO:0000313" key="2">
    <source>
        <dbReference type="EMBL" id="KAA6353344.1"/>
    </source>
</evidence>